<evidence type="ECO:0008006" key="3">
    <source>
        <dbReference type="Google" id="ProtNLM"/>
    </source>
</evidence>
<dbReference type="InterPro" id="IPR029058">
    <property type="entry name" value="AB_hydrolase_fold"/>
</dbReference>
<evidence type="ECO:0000313" key="1">
    <source>
        <dbReference type="EMBL" id="GIO67134.1"/>
    </source>
</evidence>
<dbReference type="RefSeq" id="WP_212949250.1">
    <property type="nucleotide sequence ID" value="NZ_BORW01000007.1"/>
</dbReference>
<organism evidence="1 2">
    <name type="scientific">Paenibacillus cookii</name>
    <dbReference type="NCBI Taxonomy" id="157839"/>
    <lineage>
        <taxon>Bacteria</taxon>
        <taxon>Bacillati</taxon>
        <taxon>Bacillota</taxon>
        <taxon>Bacilli</taxon>
        <taxon>Bacillales</taxon>
        <taxon>Paenibacillaceae</taxon>
        <taxon>Paenibacillus</taxon>
    </lineage>
</organism>
<gene>
    <name evidence="1" type="ORF">J21TS3_19550</name>
</gene>
<keyword evidence="2" id="KW-1185">Reference proteome</keyword>
<dbReference type="Proteomes" id="UP000680638">
    <property type="component" value="Unassembled WGS sequence"/>
</dbReference>
<proteinExistence type="predicted"/>
<dbReference type="EMBL" id="BORW01000007">
    <property type="protein sequence ID" value="GIO67134.1"/>
    <property type="molecule type" value="Genomic_DNA"/>
</dbReference>
<dbReference type="PIRSF" id="PIRSF033634">
    <property type="entry name" value="UCP033634"/>
    <property type="match status" value="1"/>
</dbReference>
<reference evidence="1 2" key="1">
    <citation type="submission" date="2021-03" db="EMBL/GenBank/DDBJ databases">
        <title>Antimicrobial resistance genes in bacteria isolated from Japanese honey, and their potential for conferring macrolide and lincosamide resistance in the American foulbrood pathogen Paenibacillus larvae.</title>
        <authorList>
            <person name="Okamoto M."/>
            <person name="Kumagai M."/>
            <person name="Kanamori H."/>
            <person name="Takamatsu D."/>
        </authorList>
    </citation>
    <scope>NUCLEOTIDE SEQUENCE [LARGE SCALE GENOMIC DNA]</scope>
    <source>
        <strain evidence="1 2">J21TS3</strain>
    </source>
</reference>
<accession>A0ABQ4LV61</accession>
<dbReference type="Gene3D" id="3.40.50.1820">
    <property type="entry name" value="alpha/beta hydrolase"/>
    <property type="match status" value="1"/>
</dbReference>
<comment type="caution">
    <text evidence="1">The sequence shown here is derived from an EMBL/GenBank/DDBJ whole genome shotgun (WGS) entry which is preliminary data.</text>
</comment>
<dbReference type="SUPFAM" id="SSF53474">
    <property type="entry name" value="alpha/beta-Hydrolases"/>
    <property type="match status" value="1"/>
</dbReference>
<dbReference type="InterPro" id="IPR017018">
    <property type="entry name" value="UCP033634"/>
</dbReference>
<name>A0ABQ4LV61_9BACL</name>
<protein>
    <recommendedName>
        <fullName evidence="3">Alpha/beta hydrolase</fullName>
    </recommendedName>
</protein>
<sequence>MKIQELTFPTSWNAQARFKKFENESSTTLVVEFPGAQYGTELPLFHYPRKLAFQYGFDVLSLEYGYQSARLKPEFSDELIGSIVSDLAEAFQTIDLSPYRQIIFLSKSLGTVVAGLLAEKLGMDVKHVFLTPISRTIPYIRENNSLVVTGSEDPVFTEKERSQIASARLLVIDGANHGLETLDPMKTLKMLEQVLREIDTFFVELRLK</sequence>
<evidence type="ECO:0000313" key="2">
    <source>
        <dbReference type="Proteomes" id="UP000680638"/>
    </source>
</evidence>